<proteinExistence type="predicted"/>
<evidence type="ECO:0000256" key="1">
    <source>
        <dbReference type="ARBA" id="ARBA00023015"/>
    </source>
</evidence>
<dbReference type="InterPro" id="IPR051081">
    <property type="entry name" value="HTH_MetalResp_TranReg"/>
</dbReference>
<dbReference type="PROSITE" id="PS00846">
    <property type="entry name" value="HTH_ARSR_1"/>
    <property type="match status" value="1"/>
</dbReference>
<keyword evidence="2 5" id="KW-0238">DNA-binding</keyword>
<protein>
    <submittedName>
        <fullName evidence="5">DNA-binding transcriptional ArsR family regulator</fullName>
    </submittedName>
</protein>
<dbReference type="Gene3D" id="1.10.10.10">
    <property type="entry name" value="Winged helix-like DNA-binding domain superfamily/Winged helix DNA-binding domain"/>
    <property type="match status" value="1"/>
</dbReference>
<name>A0ABV2M771_9FIRM</name>
<dbReference type="Pfam" id="PF01022">
    <property type="entry name" value="HTH_5"/>
    <property type="match status" value="1"/>
</dbReference>
<dbReference type="InterPro" id="IPR011991">
    <property type="entry name" value="ArsR-like_HTH"/>
</dbReference>
<dbReference type="SMART" id="SM00418">
    <property type="entry name" value="HTH_ARSR"/>
    <property type="match status" value="1"/>
</dbReference>
<sequence>MIDRMENELDKKFKALANSNRRKILLYLKDNQKCAGDIAGQISLSMASVSYHLSVLKNAQIISSNQKGGYIFYQLQHKEIEELLEWLTTLFA</sequence>
<dbReference type="PRINTS" id="PR00778">
    <property type="entry name" value="HTHARSR"/>
</dbReference>
<keyword evidence="6" id="KW-1185">Reference proteome</keyword>
<feature type="domain" description="HTH arsR-type" evidence="4">
    <location>
        <begin position="1"/>
        <end position="92"/>
    </location>
</feature>
<dbReference type="CDD" id="cd00090">
    <property type="entry name" value="HTH_ARSR"/>
    <property type="match status" value="1"/>
</dbReference>
<dbReference type="InterPro" id="IPR018334">
    <property type="entry name" value="ArsR_HTH"/>
</dbReference>
<evidence type="ECO:0000313" key="6">
    <source>
        <dbReference type="Proteomes" id="UP001549106"/>
    </source>
</evidence>
<dbReference type="SUPFAM" id="SSF46785">
    <property type="entry name" value="Winged helix' DNA-binding domain"/>
    <property type="match status" value="1"/>
</dbReference>
<accession>A0ABV2M771</accession>
<dbReference type="Proteomes" id="UP001549106">
    <property type="component" value="Unassembled WGS sequence"/>
</dbReference>
<evidence type="ECO:0000259" key="4">
    <source>
        <dbReference type="PROSITE" id="PS50987"/>
    </source>
</evidence>
<evidence type="ECO:0000256" key="3">
    <source>
        <dbReference type="ARBA" id="ARBA00023163"/>
    </source>
</evidence>
<dbReference type="NCBIfam" id="NF033788">
    <property type="entry name" value="HTH_metalloreg"/>
    <property type="match status" value="1"/>
</dbReference>
<dbReference type="InterPro" id="IPR001845">
    <property type="entry name" value="HTH_ArsR_DNA-bd_dom"/>
</dbReference>
<dbReference type="EMBL" id="JBEPMJ010000046">
    <property type="protein sequence ID" value="MET3752320.1"/>
    <property type="molecule type" value="Genomic_DNA"/>
</dbReference>
<evidence type="ECO:0000256" key="2">
    <source>
        <dbReference type="ARBA" id="ARBA00023125"/>
    </source>
</evidence>
<dbReference type="InterPro" id="IPR036388">
    <property type="entry name" value="WH-like_DNA-bd_sf"/>
</dbReference>
<keyword evidence="1" id="KW-0805">Transcription regulation</keyword>
<reference evidence="5 6" key="1">
    <citation type="submission" date="2024-06" db="EMBL/GenBank/DDBJ databases">
        <title>Genomic Encyclopedia of Type Strains, Phase IV (KMG-IV): sequencing the most valuable type-strain genomes for metagenomic binning, comparative biology and taxonomic classification.</title>
        <authorList>
            <person name="Goeker M."/>
        </authorList>
    </citation>
    <scope>NUCLEOTIDE SEQUENCE [LARGE SCALE GENOMIC DNA]</scope>
    <source>
        <strain evidence="5 6">DSM 29492</strain>
    </source>
</reference>
<gene>
    <name evidence="5" type="ORF">ABID24_003590</name>
</gene>
<keyword evidence="3" id="KW-0804">Transcription</keyword>
<dbReference type="RefSeq" id="WP_257465640.1">
    <property type="nucleotide sequence ID" value="NZ_JANJZT010000045.1"/>
</dbReference>
<dbReference type="PROSITE" id="PS50987">
    <property type="entry name" value="HTH_ARSR_2"/>
    <property type="match status" value="1"/>
</dbReference>
<evidence type="ECO:0000313" key="5">
    <source>
        <dbReference type="EMBL" id="MET3752320.1"/>
    </source>
</evidence>
<dbReference type="InterPro" id="IPR036390">
    <property type="entry name" value="WH_DNA-bd_sf"/>
</dbReference>
<dbReference type="PANTHER" id="PTHR33154">
    <property type="entry name" value="TRANSCRIPTIONAL REGULATOR, ARSR FAMILY"/>
    <property type="match status" value="1"/>
</dbReference>
<organism evidence="5 6">
    <name type="scientific">Blautia caecimuris</name>
    <dbReference type="NCBI Taxonomy" id="1796615"/>
    <lineage>
        <taxon>Bacteria</taxon>
        <taxon>Bacillati</taxon>
        <taxon>Bacillota</taxon>
        <taxon>Clostridia</taxon>
        <taxon>Lachnospirales</taxon>
        <taxon>Lachnospiraceae</taxon>
        <taxon>Blautia</taxon>
    </lineage>
</organism>
<dbReference type="GO" id="GO:0003677">
    <property type="term" value="F:DNA binding"/>
    <property type="evidence" value="ECO:0007669"/>
    <property type="project" value="UniProtKB-KW"/>
</dbReference>
<dbReference type="PANTHER" id="PTHR33154:SF33">
    <property type="entry name" value="TRANSCRIPTIONAL REPRESSOR SDPR"/>
    <property type="match status" value="1"/>
</dbReference>
<comment type="caution">
    <text evidence="5">The sequence shown here is derived from an EMBL/GenBank/DDBJ whole genome shotgun (WGS) entry which is preliminary data.</text>
</comment>